<evidence type="ECO:0000256" key="3">
    <source>
        <dbReference type="ARBA" id="ARBA00022544"/>
    </source>
</evidence>
<sequence length="391" mass="44241">MKRGENPGLSSASVIVTLLILTMTTGCWDMVEPNQRSIWIGTGLDWAPNNRVLISAEISIPQTTGEEGGGKGASFLVKSAVGKNLEDSFQKVQSKLSRKIFLGHRDAIFIGEKAAVHGFENLLDEFGRNPESNIRAKIFLIKGTSAYQFLKEKAELESFPVTQAIRQIHYRGIDDRKTTMLYIKEIVKHDGVRPILQVIHLNKEDQKNEDSNTDNEGAVTEIALLDRSLKLAGYLQGEEAIAALWASDYLRTQMITEYLTQGGGLATIALHHMERTIETKVRGEVVEVKLTLRGEGMLDENDTDLKLTNYKDIRILEKEYNKKVQERVSDVIHTVQNKYGLDIFGVGEVIHHRYPEKWKRLKRNWDERFPKVQVTVQSKVSLRHMGEKAGK</sequence>
<evidence type="ECO:0000256" key="5">
    <source>
        <dbReference type="ARBA" id="ARBA00023136"/>
    </source>
</evidence>
<evidence type="ECO:0000256" key="7">
    <source>
        <dbReference type="ARBA" id="ARBA00023288"/>
    </source>
</evidence>
<evidence type="ECO:0000313" key="11">
    <source>
        <dbReference type="Proteomes" id="UP000272528"/>
    </source>
</evidence>
<dbReference type="InterPro" id="IPR038501">
    <property type="entry name" value="Spore_GerAC_C_sf"/>
</dbReference>
<dbReference type="KEGG" id="palb:EJC50_19625"/>
<gene>
    <name evidence="10" type="ORF">EJC50_19625</name>
</gene>
<dbReference type="Pfam" id="PF25198">
    <property type="entry name" value="Spore_GerAC_N"/>
    <property type="match status" value="1"/>
</dbReference>
<evidence type="ECO:0000256" key="6">
    <source>
        <dbReference type="ARBA" id="ARBA00023139"/>
    </source>
</evidence>
<dbReference type="Pfam" id="PF05504">
    <property type="entry name" value="Spore_GerAC"/>
    <property type="match status" value="1"/>
</dbReference>
<evidence type="ECO:0000259" key="8">
    <source>
        <dbReference type="Pfam" id="PF05504"/>
    </source>
</evidence>
<evidence type="ECO:0000256" key="2">
    <source>
        <dbReference type="ARBA" id="ARBA00007886"/>
    </source>
</evidence>
<dbReference type="InterPro" id="IPR008844">
    <property type="entry name" value="Spore_GerAC-like"/>
</dbReference>
<dbReference type="GO" id="GO:0016020">
    <property type="term" value="C:membrane"/>
    <property type="evidence" value="ECO:0007669"/>
    <property type="project" value="UniProtKB-SubCell"/>
</dbReference>
<dbReference type="InterPro" id="IPR046953">
    <property type="entry name" value="Spore_GerAC-like_C"/>
</dbReference>
<evidence type="ECO:0000259" key="9">
    <source>
        <dbReference type="Pfam" id="PF25198"/>
    </source>
</evidence>
<dbReference type="EMBL" id="CP034437">
    <property type="protein sequence ID" value="AZN41637.1"/>
    <property type="molecule type" value="Genomic_DNA"/>
</dbReference>
<organism evidence="10 11">
    <name type="scientific">Paenibacillus albus</name>
    <dbReference type="NCBI Taxonomy" id="2495582"/>
    <lineage>
        <taxon>Bacteria</taxon>
        <taxon>Bacillati</taxon>
        <taxon>Bacillota</taxon>
        <taxon>Bacilli</taxon>
        <taxon>Bacillales</taxon>
        <taxon>Paenibacillaceae</taxon>
        <taxon>Paenibacillus</taxon>
    </lineage>
</organism>
<keyword evidence="4" id="KW-0732">Signal</keyword>
<protein>
    <submittedName>
        <fullName evidence="10">Ger(X)C family spore germination protein</fullName>
    </submittedName>
</protein>
<accession>A0A3Q8X6K3</accession>
<dbReference type="GO" id="GO:0009847">
    <property type="term" value="P:spore germination"/>
    <property type="evidence" value="ECO:0007669"/>
    <property type="project" value="InterPro"/>
</dbReference>
<dbReference type="PANTHER" id="PTHR35789">
    <property type="entry name" value="SPORE GERMINATION PROTEIN B3"/>
    <property type="match status" value="1"/>
</dbReference>
<name>A0A3Q8X6K3_9BACL</name>
<reference evidence="11" key="1">
    <citation type="submission" date="2018-12" db="EMBL/GenBank/DDBJ databases">
        <title>Genome sequence of Peanibacillus sp.</title>
        <authorList>
            <person name="Subramani G."/>
            <person name="Srinivasan S."/>
            <person name="Kim M.K."/>
        </authorList>
    </citation>
    <scope>NUCLEOTIDE SEQUENCE [LARGE SCALE GENOMIC DNA]</scope>
    <source>
        <strain evidence="11">18JY67-1</strain>
    </source>
</reference>
<feature type="domain" description="Spore germination protein N-terminal" evidence="9">
    <location>
        <begin position="29"/>
        <end position="186"/>
    </location>
</feature>
<dbReference type="Proteomes" id="UP000272528">
    <property type="component" value="Chromosome"/>
</dbReference>
<evidence type="ECO:0000313" key="10">
    <source>
        <dbReference type="EMBL" id="AZN41637.1"/>
    </source>
</evidence>
<keyword evidence="7" id="KW-0449">Lipoprotein</keyword>
<keyword evidence="11" id="KW-1185">Reference proteome</keyword>
<dbReference type="PROSITE" id="PS51257">
    <property type="entry name" value="PROKAR_LIPOPROTEIN"/>
    <property type="match status" value="1"/>
</dbReference>
<keyword evidence="5" id="KW-0472">Membrane</keyword>
<comment type="similarity">
    <text evidence="2">Belongs to the GerABKC lipoprotein family.</text>
</comment>
<dbReference type="PANTHER" id="PTHR35789:SF1">
    <property type="entry name" value="SPORE GERMINATION PROTEIN B3"/>
    <property type="match status" value="1"/>
</dbReference>
<dbReference type="OrthoDB" id="9816067at2"/>
<dbReference type="AlphaFoldDB" id="A0A3Q8X6K3"/>
<comment type="subcellular location">
    <subcellularLocation>
        <location evidence="1">Membrane</location>
        <topology evidence="1">Lipid-anchor</topology>
    </subcellularLocation>
</comment>
<dbReference type="NCBIfam" id="TIGR02887">
    <property type="entry name" value="spore_ger_x_C"/>
    <property type="match status" value="1"/>
</dbReference>
<keyword evidence="6" id="KW-0564">Palmitate</keyword>
<feature type="domain" description="Spore germination GerAC-like C-terminal" evidence="8">
    <location>
        <begin position="221"/>
        <end position="386"/>
    </location>
</feature>
<dbReference type="RefSeq" id="WP_126017343.1">
    <property type="nucleotide sequence ID" value="NZ_CP034437.1"/>
</dbReference>
<evidence type="ECO:0000256" key="4">
    <source>
        <dbReference type="ARBA" id="ARBA00022729"/>
    </source>
</evidence>
<keyword evidence="3" id="KW-0309">Germination</keyword>
<dbReference type="Gene3D" id="3.30.300.210">
    <property type="entry name" value="Nutrient germinant receptor protein C, domain 3"/>
    <property type="match status" value="1"/>
</dbReference>
<proteinExistence type="inferred from homology"/>
<dbReference type="InterPro" id="IPR057336">
    <property type="entry name" value="GerAC_N"/>
</dbReference>
<evidence type="ECO:0000256" key="1">
    <source>
        <dbReference type="ARBA" id="ARBA00004635"/>
    </source>
</evidence>